<dbReference type="Gene3D" id="3.30.390.10">
    <property type="entry name" value="Enolase-like, N-terminal domain"/>
    <property type="match status" value="1"/>
</dbReference>
<proteinExistence type="inferred from homology"/>
<reference evidence="14 15" key="1">
    <citation type="journal article" date="2015" name="Nature">
        <title>rRNA introns, odd ribosomes, and small enigmatic genomes across a large radiation of phyla.</title>
        <authorList>
            <person name="Brown C.T."/>
            <person name="Hug L.A."/>
            <person name="Thomas B.C."/>
            <person name="Sharon I."/>
            <person name="Castelle C.J."/>
            <person name="Singh A."/>
            <person name="Wilkins M.J."/>
            <person name="Williams K.H."/>
            <person name="Banfield J.F."/>
        </authorList>
    </citation>
    <scope>NUCLEOTIDE SEQUENCE [LARGE SCALE GENOMIC DNA]</scope>
</reference>
<feature type="binding site" evidence="9 11">
    <location>
        <position position="318"/>
    </location>
    <ligand>
        <name>Mg(2+)</name>
        <dbReference type="ChEBI" id="CHEBI:18420"/>
    </ligand>
</feature>
<dbReference type="SMART" id="SM01192">
    <property type="entry name" value="Enolase_C"/>
    <property type="match status" value="1"/>
</dbReference>
<dbReference type="GO" id="GO:0009986">
    <property type="term" value="C:cell surface"/>
    <property type="evidence" value="ECO:0007669"/>
    <property type="project" value="UniProtKB-SubCell"/>
</dbReference>
<protein>
    <recommendedName>
        <fullName evidence="4 9">Enolase</fullName>
        <ecNumber evidence="3 9">4.2.1.11</ecNumber>
    </recommendedName>
    <alternativeName>
        <fullName evidence="9">2-phospho-D-glycerate hydro-lyase</fullName>
    </alternativeName>
    <alternativeName>
        <fullName evidence="9">2-phosphoglycerate dehydratase</fullName>
    </alternativeName>
</protein>
<evidence type="ECO:0000256" key="9">
    <source>
        <dbReference type="HAMAP-Rule" id="MF_00318"/>
    </source>
</evidence>
<evidence type="ECO:0000256" key="3">
    <source>
        <dbReference type="ARBA" id="ARBA00012058"/>
    </source>
</evidence>
<keyword evidence="9" id="KW-0963">Cytoplasm</keyword>
<dbReference type="InterPro" id="IPR036849">
    <property type="entry name" value="Enolase-like_C_sf"/>
</dbReference>
<dbReference type="PRINTS" id="PR00148">
    <property type="entry name" value="ENOLASE"/>
</dbReference>
<gene>
    <name evidence="9" type="primary">eno</name>
    <name evidence="14" type="ORF">US54_C0022G0005</name>
</gene>
<dbReference type="Gene3D" id="3.20.20.120">
    <property type="entry name" value="Enolase-like C-terminal domain"/>
    <property type="match status" value="1"/>
</dbReference>
<dbReference type="Pfam" id="PF03952">
    <property type="entry name" value="Enolase_N"/>
    <property type="match status" value="1"/>
</dbReference>
<feature type="domain" description="Enolase N-terminal" evidence="13">
    <location>
        <begin position="3"/>
        <end position="133"/>
    </location>
</feature>
<evidence type="ECO:0000313" key="15">
    <source>
        <dbReference type="Proteomes" id="UP000034471"/>
    </source>
</evidence>
<keyword evidence="5 9" id="KW-0964">Secreted</keyword>
<dbReference type="AlphaFoldDB" id="A0A0G0H3U2"/>
<dbReference type="PIRSF" id="PIRSF001400">
    <property type="entry name" value="Enolase"/>
    <property type="match status" value="1"/>
</dbReference>
<keyword evidence="7 9" id="KW-0324">Glycolysis</keyword>
<dbReference type="PROSITE" id="PS00164">
    <property type="entry name" value="ENOLASE"/>
    <property type="match status" value="1"/>
</dbReference>
<comment type="catalytic activity">
    <reaction evidence="9">
        <text>(2R)-2-phosphoglycerate = phosphoenolpyruvate + H2O</text>
        <dbReference type="Rhea" id="RHEA:10164"/>
        <dbReference type="ChEBI" id="CHEBI:15377"/>
        <dbReference type="ChEBI" id="CHEBI:58289"/>
        <dbReference type="ChEBI" id="CHEBI:58702"/>
        <dbReference type="EC" id="4.2.1.11"/>
    </reaction>
</comment>
<organism evidence="14 15">
    <name type="scientific">Candidatus Roizmanbacteria bacterium GW2011_GWA2_37_7</name>
    <dbReference type="NCBI Taxonomy" id="1618481"/>
    <lineage>
        <taxon>Bacteria</taxon>
        <taxon>Candidatus Roizmaniibacteriota</taxon>
    </lineage>
</organism>
<dbReference type="Proteomes" id="UP000034471">
    <property type="component" value="Unassembled WGS sequence"/>
</dbReference>
<dbReference type="SMART" id="SM01193">
    <property type="entry name" value="Enolase_N"/>
    <property type="match status" value="1"/>
</dbReference>
<evidence type="ECO:0000259" key="12">
    <source>
        <dbReference type="SMART" id="SM01192"/>
    </source>
</evidence>
<evidence type="ECO:0000256" key="4">
    <source>
        <dbReference type="ARBA" id="ARBA00017068"/>
    </source>
</evidence>
<evidence type="ECO:0000256" key="2">
    <source>
        <dbReference type="ARBA" id="ARBA00009604"/>
    </source>
</evidence>
<feature type="active site" description="Proton acceptor" evidence="9 10">
    <location>
        <position position="343"/>
    </location>
</feature>
<keyword evidence="6 9" id="KW-0460">Magnesium</keyword>
<evidence type="ECO:0000256" key="6">
    <source>
        <dbReference type="ARBA" id="ARBA00022842"/>
    </source>
</evidence>
<comment type="caution">
    <text evidence="9">Lacks conserved residue(s) required for the propagation of feature annotation.</text>
</comment>
<dbReference type="InterPro" id="IPR029017">
    <property type="entry name" value="Enolase-like_N"/>
</dbReference>
<feature type="domain" description="Enolase C-terminal TIM barrel" evidence="12">
    <location>
        <begin position="143"/>
        <end position="431"/>
    </location>
</feature>
<accession>A0A0G0H3U2</accession>
<dbReference type="GO" id="GO:0005576">
    <property type="term" value="C:extracellular region"/>
    <property type="evidence" value="ECO:0007669"/>
    <property type="project" value="UniProtKB-SubCell"/>
</dbReference>
<dbReference type="PANTHER" id="PTHR11902:SF1">
    <property type="entry name" value="ENOLASE"/>
    <property type="match status" value="1"/>
</dbReference>
<dbReference type="GO" id="GO:0006096">
    <property type="term" value="P:glycolytic process"/>
    <property type="evidence" value="ECO:0007669"/>
    <property type="project" value="UniProtKB-UniRule"/>
</dbReference>
<evidence type="ECO:0000256" key="1">
    <source>
        <dbReference type="ARBA" id="ARBA00005031"/>
    </source>
</evidence>
<comment type="similarity">
    <text evidence="2 9">Belongs to the enolase family.</text>
</comment>
<dbReference type="PATRIC" id="fig|1618481.3.peg.534"/>
<dbReference type="EC" id="4.2.1.11" evidence="3 9"/>
<dbReference type="PANTHER" id="PTHR11902">
    <property type="entry name" value="ENOLASE"/>
    <property type="match status" value="1"/>
</dbReference>
<dbReference type="SUPFAM" id="SSF51604">
    <property type="entry name" value="Enolase C-terminal domain-like"/>
    <property type="match status" value="1"/>
</dbReference>
<comment type="function">
    <text evidence="9">Catalyzes the reversible conversion of 2-phosphoglycerate (2-PG) into phosphoenolpyruvate (PEP). It is essential for the degradation of carbohydrates via glycolysis.</text>
</comment>
<dbReference type="GO" id="GO:0000287">
    <property type="term" value="F:magnesium ion binding"/>
    <property type="evidence" value="ECO:0007669"/>
    <property type="project" value="UniProtKB-UniRule"/>
</dbReference>
<comment type="pathway">
    <text evidence="1 9">Carbohydrate degradation; glycolysis; pyruvate from D-glyceraldehyde 3-phosphate: step 4/5.</text>
</comment>
<dbReference type="UniPathway" id="UPA00109">
    <property type="reaction ID" value="UER00187"/>
</dbReference>
<dbReference type="NCBIfam" id="TIGR01060">
    <property type="entry name" value="eno"/>
    <property type="match status" value="1"/>
</dbReference>
<feature type="active site" description="Proton donor" evidence="9 10">
    <location>
        <position position="209"/>
    </location>
</feature>
<keyword evidence="9 11" id="KW-0479">Metal-binding</keyword>
<feature type="binding site" evidence="9 11">
    <location>
        <position position="247"/>
    </location>
    <ligand>
        <name>Mg(2+)</name>
        <dbReference type="ChEBI" id="CHEBI:18420"/>
    </ligand>
</feature>
<dbReference type="SFLD" id="SFLDF00002">
    <property type="entry name" value="enolase"/>
    <property type="match status" value="1"/>
</dbReference>
<evidence type="ECO:0000256" key="10">
    <source>
        <dbReference type="PIRSR" id="PIRSR001400-1"/>
    </source>
</evidence>
<feature type="binding site" evidence="9">
    <location>
        <position position="343"/>
    </location>
    <ligand>
        <name>(2R)-2-phosphoglycerate</name>
        <dbReference type="ChEBI" id="CHEBI:58289"/>
    </ligand>
</feature>
<dbReference type="SFLD" id="SFLDS00001">
    <property type="entry name" value="Enolase"/>
    <property type="match status" value="1"/>
</dbReference>
<dbReference type="SFLD" id="SFLDG00178">
    <property type="entry name" value="enolase"/>
    <property type="match status" value="1"/>
</dbReference>
<feature type="binding site" evidence="9 11">
    <location>
        <position position="290"/>
    </location>
    <ligand>
        <name>Mg(2+)</name>
        <dbReference type="ChEBI" id="CHEBI:18420"/>
    </ligand>
</feature>
<dbReference type="STRING" id="1618481.US54_C0022G0005"/>
<evidence type="ECO:0000256" key="5">
    <source>
        <dbReference type="ARBA" id="ARBA00022525"/>
    </source>
</evidence>
<feature type="binding site" evidence="9">
    <location>
        <position position="372"/>
    </location>
    <ligand>
        <name>(2R)-2-phosphoglycerate</name>
        <dbReference type="ChEBI" id="CHEBI:58289"/>
    </ligand>
</feature>
<comment type="subcellular location">
    <subcellularLocation>
        <location evidence="9">Cytoplasm</location>
    </subcellularLocation>
    <subcellularLocation>
        <location evidence="9">Secreted</location>
    </subcellularLocation>
    <subcellularLocation>
        <location evidence="9">Cell surface</location>
    </subcellularLocation>
    <text evidence="9">Fractions of enolase are present in both the cytoplasm and on the cell surface.</text>
</comment>
<dbReference type="InterPro" id="IPR020811">
    <property type="entry name" value="Enolase_N"/>
</dbReference>
<dbReference type="GO" id="GO:0004634">
    <property type="term" value="F:phosphopyruvate hydratase activity"/>
    <property type="evidence" value="ECO:0007669"/>
    <property type="project" value="UniProtKB-UniRule"/>
</dbReference>
<name>A0A0G0H3U2_9BACT</name>
<dbReference type="CDD" id="cd03313">
    <property type="entry name" value="enolase"/>
    <property type="match status" value="1"/>
</dbReference>
<dbReference type="HAMAP" id="MF_00318">
    <property type="entry name" value="Enolase"/>
    <property type="match status" value="1"/>
</dbReference>
<comment type="cofactor">
    <cofactor evidence="9">
        <name>Mg(2+)</name>
        <dbReference type="ChEBI" id="CHEBI:18420"/>
    </cofactor>
    <text evidence="9">Binds a second Mg(2+) ion via substrate during catalysis.</text>
</comment>
<dbReference type="InterPro" id="IPR020810">
    <property type="entry name" value="Enolase_C"/>
</dbReference>
<dbReference type="SUPFAM" id="SSF54826">
    <property type="entry name" value="Enolase N-terminal domain-like"/>
    <property type="match status" value="1"/>
</dbReference>
<dbReference type="EMBL" id="LBTJ01000022">
    <property type="protein sequence ID" value="KKQ37933.1"/>
    <property type="molecule type" value="Genomic_DNA"/>
</dbReference>
<feature type="binding site" evidence="9">
    <location>
        <position position="395"/>
    </location>
    <ligand>
        <name>(2R)-2-phosphoglycerate</name>
        <dbReference type="ChEBI" id="CHEBI:58289"/>
    </ligand>
</feature>
<dbReference type="Pfam" id="PF00113">
    <property type="entry name" value="Enolase_C"/>
    <property type="match status" value="1"/>
</dbReference>
<comment type="caution">
    <text evidence="14">The sequence shown here is derived from an EMBL/GenBank/DDBJ whole genome shotgun (WGS) entry which is preliminary data.</text>
</comment>
<evidence type="ECO:0000259" key="13">
    <source>
        <dbReference type="SMART" id="SM01193"/>
    </source>
</evidence>
<dbReference type="GO" id="GO:0000015">
    <property type="term" value="C:phosphopyruvate hydratase complex"/>
    <property type="evidence" value="ECO:0007669"/>
    <property type="project" value="InterPro"/>
</dbReference>
<evidence type="ECO:0000256" key="11">
    <source>
        <dbReference type="PIRSR" id="PIRSR001400-3"/>
    </source>
</evidence>
<evidence type="ECO:0000256" key="7">
    <source>
        <dbReference type="ARBA" id="ARBA00023152"/>
    </source>
</evidence>
<keyword evidence="8 9" id="KW-0456">Lyase</keyword>
<evidence type="ECO:0000256" key="8">
    <source>
        <dbReference type="ARBA" id="ARBA00023239"/>
    </source>
</evidence>
<dbReference type="InterPro" id="IPR020809">
    <property type="entry name" value="Enolase_CS"/>
</dbReference>
<evidence type="ECO:0000313" key="14">
    <source>
        <dbReference type="EMBL" id="KKQ37933.1"/>
    </source>
</evidence>
<feature type="binding site" evidence="9">
    <location>
        <position position="167"/>
    </location>
    <ligand>
        <name>(2R)-2-phosphoglycerate</name>
        <dbReference type="ChEBI" id="CHEBI:58289"/>
    </ligand>
</feature>
<sequence length="432" mass="47535">MIISSIHAREILSSGGTPSLEVKVTLANSIIGIASVPYGVSAGSYEAHVLFDDDTTRFNGKGMLKAVAIINDTIAPELIGKNADDQRSIDEYMIKCDGTETKSCLGGNAILGVSLAVSHAAANSHHLPLYQWIRKCFELQITDFRLPNPMIVVIEGGKHADNSTDLQEYLFSPIGTTSARENIRMGLEAYFKLKKVLSENRYSTNVGNEGAFAPDGIDSNEKPLQMMLEAVKQAGLTPGKDIGFSIDAAANEMYEHGNYHLKAENRTIDAQKLMKYYEGWFEKYPIISVEDMLAEDAWADWTTFTHITQRYGISNIGDDLTVTNTKRLQKAIDEKAINAILIKLNQIGTLTETVNCCTLARKHGMMTVPSHRGGGETNDTSMVDLAVAVNSGFIKVGPTRGERVCKYNRLMEIEDELGTKAHPMGNEYHTIF</sequence>
<comment type="cofactor">
    <cofactor evidence="11">
        <name>Mg(2+)</name>
        <dbReference type="ChEBI" id="CHEBI:18420"/>
    </cofactor>
    <text evidence="11">Mg(2+) is required for catalysis and for stabilizing the dimer.</text>
</comment>
<dbReference type="InterPro" id="IPR000941">
    <property type="entry name" value="Enolase"/>
</dbReference>